<feature type="region of interest" description="Disordered" evidence="1">
    <location>
        <begin position="1"/>
        <end position="64"/>
    </location>
</feature>
<evidence type="ECO:0000313" key="2">
    <source>
        <dbReference type="EMBL" id="PJK29335.1"/>
    </source>
</evidence>
<organism evidence="4 5">
    <name type="scientific">Minwuia thermotolerans</name>
    <dbReference type="NCBI Taxonomy" id="2056226"/>
    <lineage>
        <taxon>Bacteria</taxon>
        <taxon>Pseudomonadati</taxon>
        <taxon>Pseudomonadota</taxon>
        <taxon>Alphaproteobacteria</taxon>
        <taxon>Minwuiales</taxon>
        <taxon>Minwuiaceae</taxon>
        <taxon>Minwuia</taxon>
    </lineage>
</organism>
<feature type="compositionally biased region" description="Basic and acidic residues" evidence="1">
    <location>
        <begin position="1"/>
        <end position="21"/>
    </location>
</feature>
<feature type="compositionally biased region" description="Pro residues" evidence="1">
    <location>
        <begin position="44"/>
        <end position="58"/>
    </location>
</feature>
<sequence length="64" mass="7042">MTETTRRRGGIYRREADDKPARLVKGSRTAPPADPAHRIMAEPAPRPMTEPAPRPKPAAAPKED</sequence>
<dbReference type="EMBL" id="PHIG01000025">
    <property type="protein sequence ID" value="PJK30480.1"/>
    <property type="molecule type" value="Genomic_DNA"/>
</dbReference>
<evidence type="ECO:0000313" key="4">
    <source>
        <dbReference type="EMBL" id="PJK30703.1"/>
    </source>
</evidence>
<dbReference type="RefSeq" id="WP_109792122.1">
    <property type="nucleotide sequence ID" value="NZ_PHIG01000018.1"/>
</dbReference>
<protein>
    <submittedName>
        <fullName evidence="4">Uncharacterized protein</fullName>
    </submittedName>
</protein>
<evidence type="ECO:0000313" key="3">
    <source>
        <dbReference type="EMBL" id="PJK30480.1"/>
    </source>
</evidence>
<dbReference type="EMBL" id="PHIG01000033">
    <property type="protein sequence ID" value="PJK29335.1"/>
    <property type="molecule type" value="Genomic_DNA"/>
</dbReference>
<evidence type="ECO:0000256" key="1">
    <source>
        <dbReference type="SAM" id="MobiDB-lite"/>
    </source>
</evidence>
<proteinExistence type="predicted"/>
<reference evidence="4 5" key="1">
    <citation type="submission" date="2017-11" db="EMBL/GenBank/DDBJ databases">
        <title>Draft genome sequence of Rhizobiales bacterium SY3-13.</title>
        <authorList>
            <person name="Sun C."/>
        </authorList>
    </citation>
    <scope>NUCLEOTIDE SEQUENCE [LARGE SCALE GENOMIC DNA]</scope>
    <source>
        <strain evidence="4 5">SY3-13</strain>
    </source>
</reference>
<name>A0A2M9G4R3_9PROT</name>
<dbReference type="AlphaFoldDB" id="A0A2M9G4R3"/>
<dbReference type="Proteomes" id="UP000229498">
    <property type="component" value="Unassembled WGS sequence"/>
</dbReference>
<comment type="caution">
    <text evidence="4">The sequence shown here is derived from an EMBL/GenBank/DDBJ whole genome shotgun (WGS) entry which is preliminary data.</text>
</comment>
<accession>A0A2M9G4R3</accession>
<keyword evidence="5" id="KW-1185">Reference proteome</keyword>
<dbReference type="EMBL" id="PHIG01000018">
    <property type="protein sequence ID" value="PJK30703.1"/>
    <property type="molecule type" value="Genomic_DNA"/>
</dbReference>
<evidence type="ECO:0000313" key="5">
    <source>
        <dbReference type="Proteomes" id="UP000229498"/>
    </source>
</evidence>
<gene>
    <name evidence="4" type="ORF">CVT23_04865</name>
    <name evidence="3" type="ORF">CVT23_05915</name>
    <name evidence="2" type="ORF">CVT23_12080</name>
</gene>